<name>A0A644Z9E0_9ZZZZ</name>
<proteinExistence type="predicted"/>
<keyword evidence="2 7" id="KW-0812">Transmembrane</keyword>
<feature type="domain" description="ABC transporter" evidence="8">
    <location>
        <begin position="334"/>
        <end position="566"/>
    </location>
</feature>
<feature type="transmembrane region" description="Helical" evidence="7">
    <location>
        <begin position="265"/>
        <end position="287"/>
    </location>
</feature>
<dbReference type="Pfam" id="PF00005">
    <property type="entry name" value="ABC_tran"/>
    <property type="match status" value="1"/>
</dbReference>
<gene>
    <name evidence="10" type="primary">msbA_20</name>
    <name evidence="10" type="ORF">SDC9_83876</name>
</gene>
<reference evidence="10" key="1">
    <citation type="submission" date="2019-08" db="EMBL/GenBank/DDBJ databases">
        <authorList>
            <person name="Kucharzyk K."/>
            <person name="Murdoch R.W."/>
            <person name="Higgins S."/>
            <person name="Loffler F."/>
        </authorList>
    </citation>
    <scope>NUCLEOTIDE SEQUENCE</scope>
</reference>
<sequence>MKKFIKDLWKIAKIYKWYELKGLVYTILYTIAVFEVPLIFKDLVDNVIPSDSLKNLIVGILMFFCVCISQPIFGYLKNIVFMSVSEKMTILFREKMFNKIINAPIDFFDNSNNGAIVSRISNDGKSISEFIANFFIVILKNIILIAMVIIQMLFLCKEVTLIVIFLYSIYFFFNWKISKKFTPMSREIQKSYDQICIKINRSVGSINTIKAFNREDQVKKEFKEIIEENYLNNIKFKKLNMLMGSISNAIMITSLSIIYGMGSFFAMNGTITIGTVIALGTYFQILVQPVYEILNSNIDIRSIMPIFDRINEYIDLETEKSSDGNSDIVSIEEIEMENVSFKYKNGSHALNNINLKLPSKGIFAIVGDSGAGKSSLIKLLSAFYNSYDGEIRINKKELKSYGVSDIRSVISLVSQDIELLNKSIKDNIKMGRDIEEIQIKEVIEKLNLEETINKLELRYETIINERINLSGGEKQRISIARALVEDSLVYIFDEPSAALDTINEKRVKDILEELSKKRLVIIVTHNLSLLNKADCIYTMKNGEIVEKGSYETLIKGDTYFSKLMNELSKK</sequence>
<feature type="transmembrane region" description="Helical" evidence="7">
    <location>
        <begin position="159"/>
        <end position="177"/>
    </location>
</feature>
<dbReference type="GO" id="GO:0016887">
    <property type="term" value="F:ATP hydrolysis activity"/>
    <property type="evidence" value="ECO:0007669"/>
    <property type="project" value="InterPro"/>
</dbReference>
<dbReference type="SUPFAM" id="SSF90123">
    <property type="entry name" value="ABC transporter transmembrane region"/>
    <property type="match status" value="1"/>
</dbReference>
<keyword evidence="6 7" id="KW-0472">Membrane</keyword>
<evidence type="ECO:0000256" key="2">
    <source>
        <dbReference type="ARBA" id="ARBA00022692"/>
    </source>
</evidence>
<evidence type="ECO:0000256" key="1">
    <source>
        <dbReference type="ARBA" id="ARBA00004141"/>
    </source>
</evidence>
<dbReference type="InterPro" id="IPR027417">
    <property type="entry name" value="P-loop_NTPase"/>
</dbReference>
<keyword evidence="10" id="KW-0378">Hydrolase</keyword>
<feature type="transmembrane region" description="Helical" evidence="7">
    <location>
        <begin position="130"/>
        <end position="153"/>
    </location>
</feature>
<dbReference type="PROSITE" id="PS50893">
    <property type="entry name" value="ABC_TRANSPORTER_2"/>
    <property type="match status" value="1"/>
</dbReference>
<dbReference type="InterPro" id="IPR017871">
    <property type="entry name" value="ABC_transporter-like_CS"/>
</dbReference>
<keyword evidence="4 10" id="KW-0067">ATP-binding</keyword>
<dbReference type="GO" id="GO:0016020">
    <property type="term" value="C:membrane"/>
    <property type="evidence" value="ECO:0007669"/>
    <property type="project" value="UniProtKB-SubCell"/>
</dbReference>
<dbReference type="SMART" id="SM00382">
    <property type="entry name" value="AAA"/>
    <property type="match status" value="1"/>
</dbReference>
<comment type="subcellular location">
    <subcellularLocation>
        <location evidence="1">Membrane</location>
        <topology evidence="1">Multi-pass membrane protein</topology>
    </subcellularLocation>
</comment>
<dbReference type="EC" id="3.6.3.-" evidence="10"/>
<dbReference type="AlphaFoldDB" id="A0A644Z9E0"/>
<dbReference type="PANTHER" id="PTHR24221:SF654">
    <property type="entry name" value="ATP-BINDING CASSETTE SUB-FAMILY B MEMBER 6"/>
    <property type="match status" value="1"/>
</dbReference>
<comment type="caution">
    <text evidence="10">The sequence shown here is derived from an EMBL/GenBank/DDBJ whole genome shotgun (WGS) entry which is preliminary data.</text>
</comment>
<evidence type="ECO:0000256" key="7">
    <source>
        <dbReference type="SAM" id="Phobius"/>
    </source>
</evidence>
<dbReference type="Gene3D" id="3.40.50.300">
    <property type="entry name" value="P-loop containing nucleotide triphosphate hydrolases"/>
    <property type="match status" value="1"/>
</dbReference>
<keyword evidence="5 7" id="KW-1133">Transmembrane helix</keyword>
<dbReference type="GO" id="GO:0005524">
    <property type="term" value="F:ATP binding"/>
    <property type="evidence" value="ECO:0007669"/>
    <property type="project" value="UniProtKB-KW"/>
</dbReference>
<dbReference type="InterPro" id="IPR011527">
    <property type="entry name" value="ABC1_TM_dom"/>
</dbReference>
<dbReference type="PROSITE" id="PS00211">
    <property type="entry name" value="ABC_TRANSPORTER_1"/>
    <property type="match status" value="1"/>
</dbReference>
<dbReference type="Gene3D" id="1.20.1560.10">
    <property type="entry name" value="ABC transporter type 1, transmembrane domain"/>
    <property type="match status" value="1"/>
</dbReference>
<feature type="transmembrane region" description="Helical" evidence="7">
    <location>
        <begin position="239"/>
        <end position="259"/>
    </location>
</feature>
<dbReference type="InterPro" id="IPR039421">
    <property type="entry name" value="Type_1_exporter"/>
</dbReference>
<evidence type="ECO:0000259" key="8">
    <source>
        <dbReference type="PROSITE" id="PS50893"/>
    </source>
</evidence>
<dbReference type="PROSITE" id="PS50929">
    <property type="entry name" value="ABC_TM1F"/>
    <property type="match status" value="1"/>
</dbReference>
<protein>
    <submittedName>
        <fullName evidence="10">Lipid A export ATP-binding/permease protein MsbA</fullName>
        <ecNumber evidence="10">3.6.3.-</ecNumber>
    </submittedName>
</protein>
<dbReference type="Pfam" id="PF00664">
    <property type="entry name" value="ABC_membrane"/>
    <property type="match status" value="1"/>
</dbReference>
<evidence type="ECO:0000313" key="10">
    <source>
        <dbReference type="EMBL" id="MPM37267.1"/>
    </source>
</evidence>
<accession>A0A644Z9E0</accession>
<evidence type="ECO:0000259" key="9">
    <source>
        <dbReference type="PROSITE" id="PS50929"/>
    </source>
</evidence>
<evidence type="ECO:0000256" key="6">
    <source>
        <dbReference type="ARBA" id="ARBA00023136"/>
    </source>
</evidence>
<feature type="transmembrane region" description="Helical" evidence="7">
    <location>
        <begin position="56"/>
        <end position="76"/>
    </location>
</feature>
<evidence type="ECO:0000256" key="4">
    <source>
        <dbReference type="ARBA" id="ARBA00022840"/>
    </source>
</evidence>
<feature type="domain" description="ABC transmembrane type-1" evidence="9">
    <location>
        <begin position="22"/>
        <end position="302"/>
    </location>
</feature>
<dbReference type="SUPFAM" id="SSF52540">
    <property type="entry name" value="P-loop containing nucleoside triphosphate hydrolases"/>
    <property type="match status" value="1"/>
</dbReference>
<dbReference type="InterPro" id="IPR003593">
    <property type="entry name" value="AAA+_ATPase"/>
</dbReference>
<evidence type="ECO:0000256" key="5">
    <source>
        <dbReference type="ARBA" id="ARBA00022989"/>
    </source>
</evidence>
<organism evidence="10">
    <name type="scientific">bioreactor metagenome</name>
    <dbReference type="NCBI Taxonomy" id="1076179"/>
    <lineage>
        <taxon>unclassified sequences</taxon>
        <taxon>metagenomes</taxon>
        <taxon>ecological metagenomes</taxon>
    </lineage>
</organism>
<dbReference type="PANTHER" id="PTHR24221">
    <property type="entry name" value="ATP-BINDING CASSETTE SUB-FAMILY B"/>
    <property type="match status" value="1"/>
</dbReference>
<keyword evidence="3" id="KW-0547">Nucleotide-binding</keyword>
<feature type="transmembrane region" description="Helical" evidence="7">
    <location>
        <begin position="20"/>
        <end position="40"/>
    </location>
</feature>
<evidence type="ECO:0000256" key="3">
    <source>
        <dbReference type="ARBA" id="ARBA00022741"/>
    </source>
</evidence>
<dbReference type="GO" id="GO:0140359">
    <property type="term" value="F:ABC-type transporter activity"/>
    <property type="evidence" value="ECO:0007669"/>
    <property type="project" value="InterPro"/>
</dbReference>
<dbReference type="InterPro" id="IPR036640">
    <property type="entry name" value="ABC1_TM_sf"/>
</dbReference>
<dbReference type="CDD" id="cd07346">
    <property type="entry name" value="ABC_6TM_exporters"/>
    <property type="match status" value="1"/>
</dbReference>
<dbReference type="EMBL" id="VSSQ01007886">
    <property type="protein sequence ID" value="MPM37267.1"/>
    <property type="molecule type" value="Genomic_DNA"/>
</dbReference>
<dbReference type="InterPro" id="IPR003439">
    <property type="entry name" value="ABC_transporter-like_ATP-bd"/>
</dbReference>
<dbReference type="GO" id="GO:0034040">
    <property type="term" value="F:ATPase-coupled lipid transmembrane transporter activity"/>
    <property type="evidence" value="ECO:0007669"/>
    <property type="project" value="TreeGrafter"/>
</dbReference>